<dbReference type="Pfam" id="PF16697">
    <property type="entry name" value="Yop-YscD_cpl"/>
    <property type="match status" value="1"/>
</dbReference>
<dbReference type="RefSeq" id="WP_173126261.1">
    <property type="nucleotide sequence ID" value="NZ_JABRWJ010000006.1"/>
</dbReference>
<dbReference type="InterPro" id="IPR008984">
    <property type="entry name" value="SMAD_FHA_dom_sf"/>
</dbReference>
<evidence type="ECO:0000259" key="2">
    <source>
        <dbReference type="Pfam" id="PF16697"/>
    </source>
</evidence>
<sequence length="376" mass="40088">MTATSSGTWCLRFLSGAAKGRTLALEHGENIVGSASDCDVLLAGGDTRAKHLVVLVGDIAVALQRIGDAPVRLNGEEVTQRRRSLVAGDEITIGSFRLQLDRSYAPAAAADTGFPESILCDDGHLVEAVPPARRRSGTGRRAAVLLMACAALGLAALAAWPGLQDRTATPQGPDAAAIQRAIAGFDEVEVLTLPAGQFMVRGYVETRSRRLALQGAVEPFGRRVGVSVHAVDEVIEQARRYVASSGIALSYQGQGRIVLSGVSDDPALRKRVRQLAEDLQPAVLVTDRVRYRDDAQARDATRRAPAQAQAAQWAAWQAELPARIVGVTDDGNGTRYIQLANGSRYYEGSVLRSGTRLDRIDGSHLHLGTGRDDAAR</sequence>
<reference evidence="3 4" key="1">
    <citation type="submission" date="2020-05" db="EMBL/GenBank/DDBJ databases">
        <title>Aquincola sp. isolate from soil.</title>
        <authorList>
            <person name="Han J."/>
            <person name="Kim D.-U."/>
        </authorList>
    </citation>
    <scope>NUCLEOTIDE SEQUENCE [LARGE SCALE GENOMIC DNA]</scope>
    <source>
        <strain evidence="3 4">S2</strain>
    </source>
</reference>
<accession>A0ABX2ELD6</accession>
<evidence type="ECO:0000313" key="4">
    <source>
        <dbReference type="Proteomes" id="UP000737171"/>
    </source>
</evidence>
<dbReference type="InterPro" id="IPR032030">
    <property type="entry name" value="YscD_cytoplasmic_dom"/>
</dbReference>
<feature type="transmembrane region" description="Helical" evidence="1">
    <location>
        <begin position="142"/>
        <end position="163"/>
    </location>
</feature>
<gene>
    <name evidence="3" type="ORF">HLB44_20685</name>
</gene>
<protein>
    <submittedName>
        <fullName evidence="3">Forkhead-associated protein</fullName>
    </submittedName>
</protein>
<organism evidence="3 4">
    <name type="scientific">Pseudaquabacterium terrae</name>
    <dbReference type="NCBI Taxonomy" id="2732868"/>
    <lineage>
        <taxon>Bacteria</taxon>
        <taxon>Pseudomonadati</taxon>
        <taxon>Pseudomonadota</taxon>
        <taxon>Betaproteobacteria</taxon>
        <taxon>Burkholderiales</taxon>
        <taxon>Sphaerotilaceae</taxon>
        <taxon>Pseudaquabacterium</taxon>
    </lineage>
</organism>
<keyword evidence="1" id="KW-0472">Membrane</keyword>
<proteinExistence type="predicted"/>
<evidence type="ECO:0000256" key="1">
    <source>
        <dbReference type="SAM" id="Phobius"/>
    </source>
</evidence>
<dbReference type="Proteomes" id="UP000737171">
    <property type="component" value="Unassembled WGS sequence"/>
</dbReference>
<dbReference type="EMBL" id="JABRWJ010000006">
    <property type="protein sequence ID" value="NRF69421.1"/>
    <property type="molecule type" value="Genomic_DNA"/>
</dbReference>
<keyword evidence="1" id="KW-0812">Transmembrane</keyword>
<keyword evidence="4" id="KW-1185">Reference proteome</keyword>
<evidence type="ECO:0000313" key="3">
    <source>
        <dbReference type="EMBL" id="NRF69421.1"/>
    </source>
</evidence>
<dbReference type="SUPFAM" id="SSF49879">
    <property type="entry name" value="SMAD/FHA domain"/>
    <property type="match status" value="1"/>
</dbReference>
<name>A0ABX2ELD6_9BURK</name>
<keyword evidence="1" id="KW-1133">Transmembrane helix</keyword>
<feature type="domain" description="YscD cytoplasmic" evidence="2">
    <location>
        <begin position="12"/>
        <end position="101"/>
    </location>
</feature>
<dbReference type="Gene3D" id="2.60.200.20">
    <property type="match status" value="1"/>
</dbReference>
<dbReference type="CDD" id="cd00060">
    <property type="entry name" value="FHA"/>
    <property type="match status" value="1"/>
</dbReference>
<comment type="caution">
    <text evidence="3">The sequence shown here is derived from an EMBL/GenBank/DDBJ whole genome shotgun (WGS) entry which is preliminary data.</text>
</comment>